<name>A0ABZ0P4I5_CERBT</name>
<gene>
    <name evidence="1" type="ORF">RHO25_011293</name>
</gene>
<keyword evidence="2" id="KW-1185">Reference proteome</keyword>
<dbReference type="GeneID" id="90644736"/>
<dbReference type="EMBL" id="CP134190">
    <property type="protein sequence ID" value="WPB06636.1"/>
    <property type="molecule type" value="Genomic_DNA"/>
</dbReference>
<organism evidence="1 2">
    <name type="scientific">Cercospora beticola</name>
    <name type="common">Sugarbeet leaf spot fungus</name>
    <dbReference type="NCBI Taxonomy" id="122368"/>
    <lineage>
        <taxon>Eukaryota</taxon>
        <taxon>Fungi</taxon>
        <taxon>Dikarya</taxon>
        <taxon>Ascomycota</taxon>
        <taxon>Pezizomycotina</taxon>
        <taxon>Dothideomycetes</taxon>
        <taxon>Dothideomycetidae</taxon>
        <taxon>Mycosphaerellales</taxon>
        <taxon>Mycosphaerellaceae</taxon>
        <taxon>Cercospora</taxon>
    </lineage>
</organism>
<accession>A0ABZ0P4I5</accession>
<sequence length="91" mass="10177">MNNRAITQNGLRSQEVPHIAQRSWYHTADLNFVRPTVLGVRATDQQAGGQYNGSRLPRTKQSTDEIMNQIKALTVTHSNAGPRDVPFKFAT</sequence>
<dbReference type="RefSeq" id="XP_065459465.1">
    <property type="nucleotide sequence ID" value="XM_065603393.1"/>
</dbReference>
<reference evidence="1 2" key="1">
    <citation type="submission" date="2023-09" db="EMBL/GenBank/DDBJ databases">
        <title>Complete-Gapless Cercospora beticola genome.</title>
        <authorList>
            <person name="Wyatt N.A."/>
            <person name="Spanner R.E."/>
            <person name="Bolton M.D."/>
        </authorList>
    </citation>
    <scope>NUCLEOTIDE SEQUENCE [LARGE SCALE GENOMIC DNA]</scope>
    <source>
        <strain evidence="1">Cb09-40</strain>
    </source>
</reference>
<proteinExistence type="predicted"/>
<dbReference type="Proteomes" id="UP001302367">
    <property type="component" value="Chromosome 7"/>
</dbReference>
<evidence type="ECO:0000313" key="2">
    <source>
        <dbReference type="Proteomes" id="UP001302367"/>
    </source>
</evidence>
<protein>
    <submittedName>
        <fullName evidence="1">Uncharacterized protein</fullName>
    </submittedName>
</protein>
<evidence type="ECO:0000313" key="1">
    <source>
        <dbReference type="EMBL" id="WPB06636.1"/>
    </source>
</evidence>